<evidence type="ECO:0000313" key="1">
    <source>
        <dbReference type="EMBL" id="TNV70754.1"/>
    </source>
</evidence>
<dbReference type="EMBL" id="RRYP01033199">
    <property type="protein sequence ID" value="TNV70754.1"/>
    <property type="molecule type" value="Genomic_DNA"/>
</dbReference>
<comment type="caution">
    <text evidence="1">The sequence shown here is derived from an EMBL/GenBank/DDBJ whole genome shotgun (WGS) entry which is preliminary data.</text>
</comment>
<organism evidence="1 2">
    <name type="scientific">Halteria grandinella</name>
    <dbReference type="NCBI Taxonomy" id="5974"/>
    <lineage>
        <taxon>Eukaryota</taxon>
        <taxon>Sar</taxon>
        <taxon>Alveolata</taxon>
        <taxon>Ciliophora</taxon>
        <taxon>Intramacronucleata</taxon>
        <taxon>Spirotrichea</taxon>
        <taxon>Stichotrichia</taxon>
        <taxon>Sporadotrichida</taxon>
        <taxon>Halteriidae</taxon>
        <taxon>Halteria</taxon>
    </lineage>
</organism>
<keyword evidence="2" id="KW-1185">Reference proteome</keyword>
<protein>
    <submittedName>
        <fullName evidence="1">Uncharacterized protein</fullName>
    </submittedName>
</protein>
<sequence>MVATSANFSDLFSSFIFTNCRESFTCSKRKQSGSCRRTHLQGALSFLVLFEERDRRRFFNSDTFTPISCSFTWSSIHCSAHKSAQYRDRATYL</sequence>
<dbReference type="AlphaFoldDB" id="A0A8J8N9V1"/>
<evidence type="ECO:0000313" key="2">
    <source>
        <dbReference type="Proteomes" id="UP000785679"/>
    </source>
</evidence>
<dbReference type="Proteomes" id="UP000785679">
    <property type="component" value="Unassembled WGS sequence"/>
</dbReference>
<name>A0A8J8N9V1_HALGN</name>
<proteinExistence type="predicted"/>
<accession>A0A8J8N9V1</accession>
<reference evidence="1" key="1">
    <citation type="submission" date="2019-06" db="EMBL/GenBank/DDBJ databases">
        <authorList>
            <person name="Zheng W."/>
        </authorList>
    </citation>
    <scope>NUCLEOTIDE SEQUENCE</scope>
    <source>
        <strain evidence="1">QDHG01</strain>
    </source>
</reference>
<gene>
    <name evidence="1" type="ORF">FGO68_gene8256</name>
</gene>